<organism evidence="1 2">
    <name type="scientific">Amycolatopsis rubida</name>
    <dbReference type="NCBI Taxonomy" id="112413"/>
    <lineage>
        <taxon>Bacteria</taxon>
        <taxon>Bacillati</taxon>
        <taxon>Actinomycetota</taxon>
        <taxon>Actinomycetes</taxon>
        <taxon>Pseudonocardiales</taxon>
        <taxon>Pseudonocardiaceae</taxon>
        <taxon>Amycolatopsis</taxon>
    </lineage>
</organism>
<sequence length="84" mass="8844">MLWDPDGTICLVDGDIAGVGSNGNAVGASQKRATVWYENEDIARFGILPGGSHSKAEWIADSGYLVGSADPTGCKTHAVTWKLH</sequence>
<reference evidence="1 2" key="1">
    <citation type="submission" date="2020-01" db="EMBL/GenBank/DDBJ databases">
        <title>Insect and environment-associated Actinomycetes.</title>
        <authorList>
            <person name="Currrie C."/>
            <person name="Chevrette M."/>
            <person name="Carlson C."/>
            <person name="Stubbendieck R."/>
            <person name="Wendt-Pienkowski E."/>
        </authorList>
    </citation>
    <scope>NUCLEOTIDE SEQUENCE [LARGE SCALE GENOMIC DNA]</scope>
    <source>
        <strain evidence="1 2">SID8386</strain>
    </source>
</reference>
<dbReference type="Proteomes" id="UP000470404">
    <property type="component" value="Unassembled WGS sequence"/>
</dbReference>
<protein>
    <submittedName>
        <fullName evidence="1">Uncharacterized protein</fullName>
    </submittedName>
</protein>
<dbReference type="RefSeq" id="WP_067587264.1">
    <property type="nucleotide sequence ID" value="NZ_JAAGNC010000030.1"/>
</dbReference>
<keyword evidence="2" id="KW-1185">Reference proteome</keyword>
<comment type="caution">
    <text evidence="1">The sequence shown here is derived from an EMBL/GenBank/DDBJ whole genome shotgun (WGS) entry which is preliminary data.</text>
</comment>
<gene>
    <name evidence="1" type="ORF">G3I59_03955</name>
</gene>
<accession>A0ABX0BHG1</accession>
<name>A0ABX0BHG1_9PSEU</name>
<proteinExistence type="predicted"/>
<evidence type="ECO:0000313" key="1">
    <source>
        <dbReference type="EMBL" id="NEC54772.1"/>
    </source>
</evidence>
<dbReference type="EMBL" id="JAAGNC010000030">
    <property type="protein sequence ID" value="NEC54772.1"/>
    <property type="molecule type" value="Genomic_DNA"/>
</dbReference>
<evidence type="ECO:0000313" key="2">
    <source>
        <dbReference type="Proteomes" id="UP000470404"/>
    </source>
</evidence>